<feature type="compositionally biased region" description="Low complexity" evidence="1">
    <location>
        <begin position="37"/>
        <end position="48"/>
    </location>
</feature>
<dbReference type="AlphaFoldDB" id="A0A0F9TIF8"/>
<feature type="compositionally biased region" description="Basic and acidic residues" evidence="1">
    <location>
        <begin position="23"/>
        <end position="35"/>
    </location>
</feature>
<gene>
    <name evidence="2" type="ORF">LCGC14_0345000</name>
</gene>
<feature type="compositionally biased region" description="Basic and acidic residues" evidence="1">
    <location>
        <begin position="1"/>
        <end position="11"/>
    </location>
</feature>
<evidence type="ECO:0000256" key="1">
    <source>
        <dbReference type="SAM" id="MobiDB-lite"/>
    </source>
</evidence>
<reference evidence="2" key="1">
    <citation type="journal article" date="2015" name="Nature">
        <title>Complex archaea that bridge the gap between prokaryotes and eukaryotes.</title>
        <authorList>
            <person name="Spang A."/>
            <person name="Saw J.H."/>
            <person name="Jorgensen S.L."/>
            <person name="Zaremba-Niedzwiedzka K."/>
            <person name="Martijn J."/>
            <person name="Lind A.E."/>
            <person name="van Eijk R."/>
            <person name="Schleper C."/>
            <person name="Guy L."/>
            <person name="Ettema T.J."/>
        </authorList>
    </citation>
    <scope>NUCLEOTIDE SEQUENCE</scope>
</reference>
<comment type="caution">
    <text evidence="2">The sequence shown here is derived from an EMBL/GenBank/DDBJ whole genome shotgun (WGS) entry which is preliminary data.</text>
</comment>
<proteinExistence type="predicted"/>
<feature type="region of interest" description="Disordered" evidence="1">
    <location>
        <begin position="1"/>
        <end position="98"/>
    </location>
</feature>
<organism evidence="2">
    <name type="scientific">marine sediment metagenome</name>
    <dbReference type="NCBI Taxonomy" id="412755"/>
    <lineage>
        <taxon>unclassified sequences</taxon>
        <taxon>metagenomes</taxon>
        <taxon>ecological metagenomes</taxon>
    </lineage>
</organism>
<evidence type="ECO:0000313" key="2">
    <source>
        <dbReference type="EMBL" id="KKN79024.1"/>
    </source>
</evidence>
<feature type="compositionally biased region" description="Pro residues" evidence="1">
    <location>
        <begin position="84"/>
        <end position="98"/>
    </location>
</feature>
<protein>
    <submittedName>
        <fullName evidence="2">Uncharacterized protein</fullName>
    </submittedName>
</protein>
<sequence>MAEELKPRETSGPEQAEMFRQGVKPETKPETKPEPEPVTIVEPVVSVETKPKPEPEAPIVEPDWISAPTEPPPQAQPQQQYYEQPPPMYPQQPQMPPQAPVGDAALNAFVDNPDAWANSKIDSRLGAMVGPMQQQAQAVQHMMGMMMDNQVNEGLAKVNASIKRAYETFNKDATFRSSKPMQEKIAATLQGMRDAAVYEARGGNLSRLNTLSNLSEADIAGTLGYLRGSMGTPSPGVGPLQVEGATVESSRSAVAEQSVEFDADTEAAIKRLGPAYRERLVKARIATDAADDFEG</sequence>
<name>A0A0F9TIF8_9ZZZZ</name>
<dbReference type="EMBL" id="LAZR01000254">
    <property type="protein sequence ID" value="KKN79024.1"/>
    <property type="molecule type" value="Genomic_DNA"/>
</dbReference>
<accession>A0A0F9TIF8</accession>